<dbReference type="Proteomes" id="UP001139260">
    <property type="component" value="Unassembled WGS sequence"/>
</dbReference>
<evidence type="ECO:0000313" key="1">
    <source>
        <dbReference type="EMBL" id="MCK8142741.1"/>
    </source>
</evidence>
<reference evidence="1" key="1">
    <citation type="submission" date="2022-04" db="EMBL/GenBank/DDBJ databases">
        <title>Flavobacterium pygoscelis sp. nov. isolated from Chinstrap chick (Pygoscelis antarcticus).</title>
        <authorList>
            <person name="Irgang R."/>
            <person name="Poblete-Morales M."/>
            <person name="Avendano-Herrera R."/>
        </authorList>
    </citation>
    <scope>NUCLEOTIDE SEQUENCE</scope>
    <source>
        <strain evidence="1">I-SCBP12n</strain>
    </source>
</reference>
<organism evidence="1 2">
    <name type="scientific">Flavobacterium pygoscelis</name>
    <dbReference type="NCBI Taxonomy" id="2893176"/>
    <lineage>
        <taxon>Bacteria</taxon>
        <taxon>Pseudomonadati</taxon>
        <taxon>Bacteroidota</taxon>
        <taxon>Flavobacteriia</taxon>
        <taxon>Flavobacteriales</taxon>
        <taxon>Flavobacteriaceae</taxon>
        <taxon>Flavobacterium</taxon>
    </lineage>
</organism>
<keyword evidence="2" id="KW-1185">Reference proteome</keyword>
<gene>
    <name evidence="1" type="ORF">MW871_12635</name>
</gene>
<sequence length="268" mass="31949">MKSIYIVLFLFLVSCSPIKVKDFNYDYTQEIVGKIKSIDIKKYEYKFIKKDTVNLVKKTILNFDVNKNLKNEKFFTETEKKEISYKYVNGLIIQKEVISDNDTTIIDYKYDEANNLIEEKSSDKNGLYNITTQAFDKYHNPIEINKNFANKIKQTIQIEYNYKKNYFISKSFIDTLSYTKLESKKYFDKKGYIIKIHDIKSKTNANYFTFEIDKKGNLNTKKYYKSDGTIIETVAFKNDYDNRGNIISRERFLNNKLVDKTIYEITYY</sequence>
<evidence type="ECO:0000313" key="2">
    <source>
        <dbReference type="Proteomes" id="UP001139260"/>
    </source>
</evidence>
<dbReference type="EMBL" id="JALNUB010000007">
    <property type="protein sequence ID" value="MCK8142741.1"/>
    <property type="molecule type" value="Genomic_DNA"/>
</dbReference>
<proteinExistence type="predicted"/>
<dbReference type="RefSeq" id="WP_248428897.1">
    <property type="nucleotide sequence ID" value="NZ_JALNUB010000007.1"/>
</dbReference>
<protein>
    <submittedName>
        <fullName evidence="1">Uncharacterized protein</fullName>
    </submittedName>
</protein>
<name>A0A9X1XW40_9FLAO</name>
<accession>A0A9X1XW40</accession>
<dbReference type="AlphaFoldDB" id="A0A9X1XW40"/>
<dbReference type="PROSITE" id="PS51257">
    <property type="entry name" value="PROKAR_LIPOPROTEIN"/>
    <property type="match status" value="1"/>
</dbReference>
<comment type="caution">
    <text evidence="1">The sequence shown here is derived from an EMBL/GenBank/DDBJ whole genome shotgun (WGS) entry which is preliminary data.</text>
</comment>